<feature type="region of interest" description="Disordered" evidence="1">
    <location>
        <begin position="147"/>
        <end position="180"/>
    </location>
</feature>
<feature type="region of interest" description="Disordered" evidence="1">
    <location>
        <begin position="66"/>
        <end position="122"/>
    </location>
</feature>
<feature type="compositionally biased region" description="Basic and acidic residues" evidence="1">
    <location>
        <begin position="853"/>
        <end position="862"/>
    </location>
</feature>
<feature type="region of interest" description="Disordered" evidence="1">
    <location>
        <begin position="248"/>
        <end position="267"/>
    </location>
</feature>
<sequence length="927" mass="99616">MGDSKKEFIKLLESQEQEAYELHRRKANQQHRHDYFAGMHQQDHGPYLDAVRTVCSILKKRDAGEMPEYLSNDGRSEDSRDGQGGSVSLKKPDASVTNIRDLAWGGESPGRPVDATPTPGALTLNLECDSERLDLLSDELRKVSLQPLSQENSPTSDAAPLQQNSEPSLTSRSSRSLDRGVLTETLESPEKVMSGDVLPQDVCLSVGGASRLYSRDGGVVLEQTTVQHPIRGSTADSARISINIQPVVQGSRQDSADAGQQSVRQSFSSGQSGLQLVPLSSASFHVPLAERLMDASTEDMLSTDLQSTLDALSSVEGADIADHDAYSQNEVDATLDPFIAGGSITTATDELSLEASKTRHIKSSEAIDCKPQLAEQAECAAGSEVAPASDATETERELDSPHEIGGASVIPSEESEAVRTSGLNEAAGGTADEGEQDANPSDMDAASSPIESPELGPRSETTDGRLFAERQEEDIGSDATLKQDSTHSFHPSDVEAVELQEGAPYSGREASAENDDQRILYSPTPVAAESPSTDDLSPLILSGRFDALQSIRSGAFSRRTFSSEFGVSSQRSRNFSDPPPVDESVVIEPILQSIRSGVFGRRTFSSEFGFASQRSRNFSDPPPVDESIVIEPFSRGMSHDDIHDVAVVDEDGYVSSEATTLVVQSEGDFSDRENMDDAGEEVAEGSASEEEVDVESSGEQHEDEGTAEPTKDEGVANDSSSRSFGMMMPSLSSIEHGSDLESNLDTYSSRGMHMDSIDEVAEEEIEAEEEETQEQECLNSEAEQSDALSSDFDENVSEQGSEDGADTDDEDSALTHESQAAAAKQKKLRKAASKCTGKDEEPGENEAGSSHDLSAEESREYQQDQNSPRSDNNDLDDNLDSSSVNSMDTEGMDNSVNNTENPPDGEGDTNAEGQESTSYASYIMSMF</sequence>
<reference evidence="2" key="1">
    <citation type="submission" date="2023-08" db="EMBL/GenBank/DDBJ databases">
        <title>Draft sequence of the Babesia gibsoni genome.</title>
        <authorList>
            <person name="Yamagishi J.Y."/>
            <person name="Xuan X.X."/>
        </authorList>
    </citation>
    <scope>NUCLEOTIDE SEQUENCE</scope>
    <source>
        <strain evidence="2">Azabu</strain>
    </source>
</reference>
<feature type="compositionally biased region" description="Acidic residues" evidence="1">
    <location>
        <begin position="676"/>
        <end position="697"/>
    </location>
</feature>
<feature type="compositionally biased region" description="Basic and acidic residues" evidence="1">
    <location>
        <begin position="393"/>
        <end position="402"/>
    </location>
</feature>
<organism evidence="2 3">
    <name type="scientific">Babesia gibsoni</name>
    <dbReference type="NCBI Taxonomy" id="33632"/>
    <lineage>
        <taxon>Eukaryota</taxon>
        <taxon>Sar</taxon>
        <taxon>Alveolata</taxon>
        <taxon>Apicomplexa</taxon>
        <taxon>Aconoidasida</taxon>
        <taxon>Piroplasmida</taxon>
        <taxon>Babesiidae</taxon>
        <taxon>Babesia</taxon>
    </lineage>
</organism>
<feature type="compositionally biased region" description="Acidic residues" evidence="1">
    <location>
        <begin position="757"/>
        <end position="774"/>
    </location>
</feature>
<feature type="compositionally biased region" description="Polar residues" evidence="1">
    <location>
        <begin position="892"/>
        <end position="901"/>
    </location>
</feature>
<dbReference type="Proteomes" id="UP001230268">
    <property type="component" value="Unassembled WGS sequence"/>
</dbReference>
<feature type="region of interest" description="Disordered" evidence="1">
    <location>
        <begin position="660"/>
        <end position="927"/>
    </location>
</feature>
<feature type="compositionally biased region" description="Polar residues" evidence="1">
    <location>
        <begin position="147"/>
        <end position="167"/>
    </location>
</feature>
<feature type="compositionally biased region" description="Polar residues" evidence="1">
    <location>
        <begin position="777"/>
        <end position="788"/>
    </location>
</feature>
<feature type="compositionally biased region" description="Basic and acidic residues" evidence="1">
    <location>
        <begin position="484"/>
        <end position="493"/>
    </location>
</feature>
<feature type="compositionally biased region" description="Acidic residues" evidence="1">
    <location>
        <begin position="791"/>
        <end position="812"/>
    </location>
</feature>
<accession>A0AAD8UR20</accession>
<protein>
    <submittedName>
        <fullName evidence="2">Uncharacterized protein</fullName>
    </submittedName>
</protein>
<dbReference type="EMBL" id="JAVEPI010000001">
    <property type="protein sequence ID" value="KAK1444100.1"/>
    <property type="molecule type" value="Genomic_DNA"/>
</dbReference>
<feature type="compositionally biased region" description="Polar residues" evidence="1">
    <location>
        <begin position="730"/>
        <end position="749"/>
    </location>
</feature>
<feature type="compositionally biased region" description="Basic and acidic residues" evidence="1">
    <location>
        <begin position="460"/>
        <end position="470"/>
    </location>
</feature>
<feature type="region of interest" description="Disordered" evidence="1">
    <location>
        <begin position="380"/>
        <end position="533"/>
    </location>
</feature>
<feature type="compositionally biased region" description="Basic and acidic residues" evidence="1">
    <location>
        <begin position="698"/>
        <end position="714"/>
    </location>
</feature>
<evidence type="ECO:0000313" key="2">
    <source>
        <dbReference type="EMBL" id="KAK1444100.1"/>
    </source>
</evidence>
<feature type="compositionally biased region" description="Polar residues" evidence="1">
    <location>
        <begin position="248"/>
        <end position="264"/>
    </location>
</feature>
<keyword evidence="3" id="KW-1185">Reference proteome</keyword>
<gene>
    <name evidence="2" type="ORF">BgAZ_100060</name>
</gene>
<dbReference type="AlphaFoldDB" id="A0AAD8UR20"/>
<evidence type="ECO:0000256" key="1">
    <source>
        <dbReference type="SAM" id="MobiDB-lite"/>
    </source>
</evidence>
<evidence type="ECO:0000313" key="3">
    <source>
        <dbReference type="Proteomes" id="UP001230268"/>
    </source>
</evidence>
<name>A0AAD8UR20_BABGI</name>
<proteinExistence type="predicted"/>
<feature type="compositionally biased region" description="Polar residues" evidence="1">
    <location>
        <begin position="911"/>
        <end position="920"/>
    </location>
</feature>
<comment type="caution">
    <text evidence="2">The sequence shown here is derived from an EMBL/GenBank/DDBJ whole genome shotgun (WGS) entry which is preliminary data.</text>
</comment>